<dbReference type="EMBL" id="LT549890">
    <property type="protein sequence ID" value="SAI86289.1"/>
    <property type="molecule type" value="Genomic_DNA"/>
</dbReference>
<dbReference type="EMBL" id="CP050869">
    <property type="protein sequence ID" value="QPG49821.1"/>
    <property type="molecule type" value="Genomic_DNA"/>
</dbReference>
<evidence type="ECO:0000313" key="16">
    <source>
        <dbReference type="Proteomes" id="UP000076770"/>
    </source>
</evidence>
<dbReference type="Proteomes" id="UP000033057">
    <property type="component" value="Chromosome"/>
</dbReference>
<evidence type="ECO:0000313" key="13">
    <source>
        <dbReference type="Proteomes" id="UP000033057"/>
    </source>
</evidence>
<evidence type="ECO:0000313" key="14">
    <source>
        <dbReference type="Proteomes" id="UP000033085"/>
    </source>
</evidence>
<evidence type="ECO:0000313" key="19">
    <source>
        <dbReference type="Proteomes" id="UP000273194"/>
    </source>
</evidence>
<protein>
    <submittedName>
        <fullName evidence="3">Uncharacterized protein</fullName>
    </submittedName>
</protein>
<evidence type="ECO:0000313" key="5">
    <source>
        <dbReference type="EMBL" id="AZF69956.1"/>
    </source>
</evidence>
<dbReference type="EMBL" id="CP033240">
    <property type="protein sequence ID" value="AZF80413.1"/>
    <property type="molecule type" value="Genomic_DNA"/>
</dbReference>
<evidence type="ECO:0000313" key="10">
    <source>
        <dbReference type="EMBL" id="AZF83021.1"/>
    </source>
</evidence>
<dbReference type="Proteomes" id="UP000033106">
    <property type="component" value="Chromosome"/>
</dbReference>
<dbReference type="GeneID" id="44128338"/>
<organism evidence="3 15">
    <name type="scientific">Saccharolobus solfataricus</name>
    <name type="common">Sulfolobus solfataricus</name>
    <dbReference type="NCBI Taxonomy" id="2287"/>
    <lineage>
        <taxon>Archaea</taxon>
        <taxon>Thermoproteota</taxon>
        <taxon>Thermoprotei</taxon>
        <taxon>Sulfolobales</taxon>
        <taxon>Sulfolobaceae</taxon>
        <taxon>Saccharolobus</taxon>
    </lineage>
</organism>
<reference evidence="11 24" key="6">
    <citation type="journal article" date="2020" name="Nat. Commun.">
        <title>The structures of two archaeal type IV pili illuminate evolutionary relationships.</title>
        <authorList>
            <person name="Wang F."/>
            <person name="Baquero D.P."/>
            <person name="Su Z."/>
            <person name="Beltran L.C."/>
            <person name="Prangishvili D."/>
            <person name="Krupovic M."/>
            <person name="Egelman E.H."/>
        </authorList>
    </citation>
    <scope>NUCLEOTIDE SEQUENCE [LARGE SCALE GENOMIC DNA]</scope>
    <source>
        <strain evidence="11 24">POZ149</strain>
    </source>
</reference>
<dbReference type="Proteomes" id="UP000594632">
    <property type="component" value="Chromosome"/>
</dbReference>
<evidence type="ECO:0000313" key="2">
    <source>
        <dbReference type="EMBL" id="AKA75525.1"/>
    </source>
</evidence>
<evidence type="ECO:0000313" key="1">
    <source>
        <dbReference type="EMBL" id="AKA72826.1"/>
    </source>
</evidence>
<reference evidence="12" key="2">
    <citation type="submission" date="2016-04" db="EMBL/GenBank/DDBJ databases">
        <authorList>
            <person name="Evans L.H."/>
            <person name="Alamgir A."/>
            <person name="Owens N."/>
            <person name="Weber N.D."/>
            <person name="Virtaneva K."/>
            <person name="Barbian K."/>
            <person name="Babar A."/>
            <person name="Rosenke K."/>
        </authorList>
    </citation>
    <scope>NUCLEOTIDE SEQUENCE</scope>
    <source>
        <strain evidence="12">P1</strain>
    </source>
</reference>
<evidence type="ECO:0000313" key="22">
    <source>
        <dbReference type="Proteomes" id="UP000278715"/>
    </source>
</evidence>
<dbReference type="EMBL" id="CP033239">
    <property type="protein sequence ID" value="AZF77805.1"/>
    <property type="molecule type" value="Genomic_DNA"/>
</dbReference>
<accession>A0A0E3MHQ7</accession>
<evidence type="ECO:0000313" key="21">
    <source>
        <dbReference type="Proteomes" id="UP000275843"/>
    </source>
</evidence>
<evidence type="ECO:0000313" key="18">
    <source>
        <dbReference type="Proteomes" id="UP000269431"/>
    </source>
</evidence>
<evidence type="ECO:0000313" key="9">
    <source>
        <dbReference type="EMBL" id="AZF80413.1"/>
    </source>
</evidence>
<dbReference type="Proteomes" id="UP000278715">
    <property type="component" value="Chromosome"/>
</dbReference>
<evidence type="ECO:0000313" key="6">
    <source>
        <dbReference type="EMBL" id="AZF72576.1"/>
    </source>
</evidence>
<evidence type="ECO:0000313" key="7">
    <source>
        <dbReference type="EMBL" id="AZF75197.1"/>
    </source>
</evidence>
<dbReference type="Proteomes" id="UP000282269">
    <property type="component" value="Chromosome"/>
</dbReference>
<dbReference type="PATRIC" id="fig|2287.6.peg.426"/>
<dbReference type="Proteomes" id="UP000033085">
    <property type="component" value="Chromosome"/>
</dbReference>
<dbReference type="Proteomes" id="UP000076770">
    <property type="component" value="Chromosome i"/>
</dbReference>
<dbReference type="KEGG" id="ssol:SULB_0414"/>
<dbReference type="KEGG" id="ssof:SULC_0412"/>
<evidence type="ECO:0000313" key="12">
    <source>
        <dbReference type="EMBL" id="SAI86289.1"/>
    </source>
</evidence>
<reference evidence="17 18" key="4">
    <citation type="journal article" date="2018" name="Proc. Natl. Acad. Sci. U.S.A.">
        <title>Nonmutational mechanism of inheritance in the Archaeon Sulfolobus solfataricus.</title>
        <authorList>
            <person name="Payne S."/>
            <person name="McCarthy S."/>
            <person name="Johnson T."/>
            <person name="North E."/>
            <person name="Blum P."/>
        </authorList>
    </citation>
    <scope>NUCLEOTIDE SEQUENCE [LARGE SCALE GENOMIC DNA]</scope>
    <source>
        <strain evidence="5 17">SARC-H</strain>
        <strain evidence="6 21">SARC-I</strain>
        <strain evidence="8 22">SARC-N</strain>
        <strain evidence="9 23">SARC-O</strain>
        <strain evidence="10 18">SUL120</strain>
        <strain evidence="4 19">SULG</strain>
        <strain evidence="7 20">SULM</strain>
    </source>
</reference>
<evidence type="ECO:0000313" key="24">
    <source>
        <dbReference type="Proteomes" id="UP000594632"/>
    </source>
</evidence>
<evidence type="ECO:0000313" key="11">
    <source>
        <dbReference type="EMBL" id="QPG49821.1"/>
    </source>
</evidence>
<evidence type="ECO:0000313" key="23">
    <source>
        <dbReference type="Proteomes" id="UP000282269"/>
    </source>
</evidence>
<evidence type="ECO:0000313" key="17">
    <source>
        <dbReference type="Proteomes" id="UP000267993"/>
    </source>
</evidence>
<reference evidence="3" key="5">
    <citation type="submission" date="2018-10" db="EMBL/GenBank/DDBJ databases">
        <authorList>
            <person name="McCarthy S."/>
            <person name="Gradnigo J."/>
            <person name="Johnson T."/>
            <person name="Payne S."/>
            <person name="Lipzen A."/>
            <person name="Schackwitz W."/>
            <person name="Martin J."/>
            <person name="Moriyama E."/>
            <person name="Blum P."/>
        </authorList>
    </citation>
    <scope>NUCLEOTIDE SEQUENCE</scope>
    <source>
        <strain evidence="1">SARC-B</strain>
        <strain evidence="2">SARC-C</strain>
        <strain evidence="3">SULA</strain>
    </source>
</reference>
<dbReference type="EMBL" id="CP011055">
    <property type="protein sequence ID" value="AKA72826.1"/>
    <property type="molecule type" value="Genomic_DNA"/>
</dbReference>
<dbReference type="Proteomes" id="UP000273443">
    <property type="component" value="Chromosome"/>
</dbReference>
<reference evidence="13 14" key="1">
    <citation type="journal article" date="2015" name="Genome Announc.">
        <title>Complete Genome Sequence of Sulfolobus solfataricus Strain 98/2 and Evolved Derivatives.</title>
        <authorList>
            <person name="McCarthy S."/>
            <person name="Gradnigo J."/>
            <person name="Johnson T."/>
            <person name="Payne S."/>
            <person name="Lipzen A."/>
            <person name="Martin J."/>
            <person name="Schackwitz W."/>
            <person name="Moriyama E."/>
            <person name="Blum P."/>
        </authorList>
    </citation>
    <scope>NUCLEOTIDE SEQUENCE [LARGE SCALE GENOMIC DNA]</scope>
    <source>
        <strain evidence="13">98/2 SULC</strain>
        <strain evidence="1">SARC-B</strain>
        <strain evidence="2">SARC-C</strain>
        <strain evidence="3 15">SULA</strain>
        <strain evidence="14">SULB</strain>
    </source>
</reference>
<dbReference type="EMBL" id="CP011057">
    <property type="protein sequence ID" value="AKA78218.1"/>
    <property type="molecule type" value="Genomic_DNA"/>
</dbReference>
<dbReference type="EMBL" id="CP033238">
    <property type="protein sequence ID" value="AZF75197.1"/>
    <property type="molecule type" value="Genomic_DNA"/>
</dbReference>
<proteinExistence type="predicted"/>
<dbReference type="EMBL" id="CP033236">
    <property type="protein sequence ID" value="AZF69956.1"/>
    <property type="molecule type" value="Genomic_DNA"/>
</dbReference>
<evidence type="ECO:0000313" key="8">
    <source>
        <dbReference type="EMBL" id="AZF77805.1"/>
    </source>
</evidence>
<evidence type="ECO:0000313" key="20">
    <source>
        <dbReference type="Proteomes" id="UP000273443"/>
    </source>
</evidence>
<dbReference type="Proteomes" id="UP000269431">
    <property type="component" value="Chromosome"/>
</dbReference>
<evidence type="ECO:0000313" key="3">
    <source>
        <dbReference type="EMBL" id="AKA78218.1"/>
    </source>
</evidence>
<evidence type="ECO:0000313" key="4">
    <source>
        <dbReference type="EMBL" id="AZF67336.1"/>
    </source>
</evidence>
<dbReference type="KEGG" id="ssoa:SULA_0412"/>
<name>A0A0E3MHQ7_SACSO</name>
<dbReference type="EMBL" id="CP011056">
    <property type="protein sequence ID" value="AKA75525.1"/>
    <property type="molecule type" value="Genomic_DNA"/>
</dbReference>
<dbReference type="EMBL" id="CP033241">
    <property type="protein sequence ID" value="AZF83021.1"/>
    <property type="molecule type" value="Genomic_DNA"/>
</dbReference>
<dbReference type="GeneID" id="1454056"/>
<dbReference type="EMBL" id="CP033237">
    <property type="protein sequence ID" value="AZF72576.1"/>
    <property type="molecule type" value="Genomic_DNA"/>
</dbReference>
<dbReference type="OrthoDB" id="36240at2157"/>
<evidence type="ECO:0000313" key="15">
    <source>
        <dbReference type="Proteomes" id="UP000033106"/>
    </source>
</evidence>
<dbReference type="Proteomes" id="UP000267993">
    <property type="component" value="Chromosome"/>
</dbReference>
<sequence length="357" mass="42490">MPRSADIRLTPISESLRERAEVIMRMYGIEDEKDFYTNALMTMMNMMEKDDSLLGIDLCFLIPYILIHENFSFIHSSYIEDKVDVYSGDEIIGYLFKKYFNFMNPIHLKHLLEYLIPSPYTPLVVTNRNTLIYKISLNNINKKLRDYVQNFLENIVTVLGIGKINSSKDNIEIIAPYQSLIDFGNRNHHLVRVESSVISKRNQIITKFTHNNLKNNDKYDKLINDWSMYQLLTIYDTLFKNNLPLYNILDRLNDIYTLFLELRKTGHILYPYIRGIEYINYRLIDKEIINKNLDIFTLLIDPRIKLIKINNQEFIISGLTDFDENLSSFIRHVLDEPEIEKNNRFYFKIRMTKRIFS</sequence>
<dbReference type="Proteomes" id="UP000273194">
    <property type="component" value="Chromosome"/>
</dbReference>
<dbReference type="EMBL" id="CP033235">
    <property type="protein sequence ID" value="AZF67336.1"/>
    <property type="molecule type" value="Genomic_DNA"/>
</dbReference>
<dbReference type="AlphaFoldDB" id="A0A0E3MHQ7"/>
<dbReference type="Proteomes" id="UP000275843">
    <property type="component" value="Chromosome"/>
</dbReference>
<dbReference type="RefSeq" id="WP_009989327.1">
    <property type="nucleotide sequence ID" value="NZ_CP011055.2"/>
</dbReference>
<gene>
    <name evidence="11" type="ORF">HFC64_08375</name>
    <name evidence="12" type="ORF">SSOP1_2735</name>
    <name evidence="3" type="ORF">SULA_0412</name>
    <name evidence="1" type="ORF">SULB_0414</name>
    <name evidence="2" type="ORF">SULC_0412</name>
    <name evidence="4" type="ORF">SULG_02105</name>
    <name evidence="5" type="ORF">SULH_02105</name>
    <name evidence="6" type="ORF">SULI_02105</name>
    <name evidence="7" type="ORF">SULM_02105</name>
    <name evidence="8" type="ORF">SULN_02105</name>
    <name evidence="9" type="ORF">SULO_02115</name>
    <name evidence="10" type="ORF">SULZ_02115</name>
</gene>
<reference evidence="16" key="3">
    <citation type="submission" date="2016-04" db="EMBL/GenBank/DDBJ databases">
        <authorList>
            <person name="Shah S.A."/>
            <person name="Garrett R.A."/>
        </authorList>
    </citation>
    <scope>NUCLEOTIDE SEQUENCE [LARGE SCALE GENOMIC DNA]</scope>
    <source>
        <strain evidence="16">ATCC 35091 / DSM 1616 / JCM 8930 / NBRC 15331 / P1</strain>
    </source>
</reference>